<keyword evidence="12" id="KW-0112">Calmodulin-binding</keyword>
<evidence type="ECO:0000256" key="15">
    <source>
        <dbReference type="SAM" id="MobiDB-lite"/>
    </source>
</evidence>
<dbReference type="InterPro" id="IPR017938">
    <property type="entry name" value="Riboflavin_synthase-like_b-brl"/>
</dbReference>
<evidence type="ECO:0000256" key="6">
    <source>
        <dbReference type="ARBA" id="ARBA00022617"/>
    </source>
</evidence>
<dbReference type="OMA" id="FAXLEED"/>
<keyword evidence="7" id="KW-0285">Flavoprotein</keyword>
<dbReference type="PRINTS" id="PR00369">
    <property type="entry name" value="FLAVODOXIN"/>
</dbReference>
<reference evidence="17 19" key="2">
    <citation type="journal article" date="2013" name="Nature">
        <title>Insights into bilaterian evolution from three spiralian genomes.</title>
        <authorList>
            <person name="Simakov O."/>
            <person name="Marletaz F."/>
            <person name="Cho S.J."/>
            <person name="Edsinger-Gonzales E."/>
            <person name="Havlak P."/>
            <person name="Hellsten U."/>
            <person name="Kuo D.H."/>
            <person name="Larsson T."/>
            <person name="Lv J."/>
            <person name="Arendt D."/>
            <person name="Savage R."/>
            <person name="Osoegawa K."/>
            <person name="de Jong P."/>
            <person name="Grimwood J."/>
            <person name="Chapman J.A."/>
            <person name="Shapiro H."/>
            <person name="Aerts A."/>
            <person name="Otillar R.P."/>
            <person name="Terry A.Y."/>
            <person name="Boore J.L."/>
            <person name="Grigoriev I.V."/>
            <person name="Lindberg D.R."/>
            <person name="Seaver E.C."/>
            <person name="Weisblat D.A."/>
            <person name="Putnam N.H."/>
            <person name="Rokhsar D.S."/>
        </authorList>
    </citation>
    <scope>NUCLEOTIDE SEQUENCE</scope>
    <source>
        <strain evidence="17 19">I ESC-2004</strain>
    </source>
</reference>
<dbReference type="PANTHER" id="PTHR43410">
    <property type="entry name" value="NITRIC OXIDE SYNTHASE OXYGENASE"/>
    <property type="match status" value="1"/>
</dbReference>
<evidence type="ECO:0000256" key="13">
    <source>
        <dbReference type="ARBA" id="ARBA00023002"/>
    </source>
</evidence>
<proteinExistence type="inferred from homology"/>
<evidence type="ECO:0000256" key="12">
    <source>
        <dbReference type="ARBA" id="ARBA00022860"/>
    </source>
</evidence>
<evidence type="ECO:0000256" key="9">
    <source>
        <dbReference type="ARBA" id="ARBA00022723"/>
    </source>
</evidence>
<dbReference type="GO" id="GO:0010181">
    <property type="term" value="F:FMN binding"/>
    <property type="evidence" value="ECO:0007669"/>
    <property type="project" value="InterPro"/>
</dbReference>
<evidence type="ECO:0000256" key="2">
    <source>
        <dbReference type="ARBA" id="ARBA00001970"/>
    </source>
</evidence>
<evidence type="ECO:0000256" key="5">
    <source>
        <dbReference type="ARBA" id="ARBA00012989"/>
    </source>
</evidence>
<evidence type="ECO:0000256" key="4">
    <source>
        <dbReference type="ARBA" id="ARBA00006267"/>
    </source>
</evidence>
<feature type="region of interest" description="Disordered" evidence="15">
    <location>
        <begin position="1"/>
        <end position="25"/>
    </location>
</feature>
<dbReference type="FunFam" id="1.20.990.10:FF:000002">
    <property type="entry name" value="Nitric oxide synthase"/>
    <property type="match status" value="1"/>
</dbReference>
<dbReference type="Pfam" id="PF00667">
    <property type="entry name" value="FAD_binding_1"/>
    <property type="match status" value="1"/>
</dbReference>
<keyword evidence="9" id="KW-0479">Metal-binding</keyword>
<dbReference type="Gene3D" id="3.40.50.360">
    <property type="match status" value="1"/>
</dbReference>
<dbReference type="OrthoDB" id="1688044at2759"/>
<reference evidence="19" key="1">
    <citation type="submission" date="2012-12" db="EMBL/GenBank/DDBJ databases">
        <authorList>
            <person name="Hellsten U."/>
            <person name="Grimwood J."/>
            <person name="Chapman J.A."/>
            <person name="Shapiro H."/>
            <person name="Aerts A."/>
            <person name="Otillar R.P."/>
            <person name="Terry A.Y."/>
            <person name="Boore J.L."/>
            <person name="Simakov O."/>
            <person name="Marletaz F."/>
            <person name="Cho S.-J."/>
            <person name="Edsinger-Gonzales E."/>
            <person name="Havlak P."/>
            <person name="Kuo D.-H."/>
            <person name="Larsson T."/>
            <person name="Lv J."/>
            <person name="Arendt D."/>
            <person name="Savage R."/>
            <person name="Osoegawa K."/>
            <person name="de Jong P."/>
            <person name="Lindberg D.R."/>
            <person name="Seaver E.C."/>
            <person name="Weisblat D.A."/>
            <person name="Putnam N.H."/>
            <person name="Grigoriev I.V."/>
            <person name="Rokhsar D.S."/>
        </authorList>
    </citation>
    <scope>NUCLEOTIDE SEQUENCE</scope>
    <source>
        <strain evidence="19">I ESC-2004</strain>
    </source>
</reference>
<keyword evidence="14" id="KW-0408">Iron</keyword>
<dbReference type="EMBL" id="AMQN01001106">
    <property type="status" value="NOT_ANNOTATED_CDS"/>
    <property type="molecule type" value="Genomic_DNA"/>
</dbReference>
<dbReference type="SUPFAM" id="SSF52218">
    <property type="entry name" value="Flavoproteins"/>
    <property type="match status" value="1"/>
</dbReference>
<dbReference type="EC" id="1.14.13.39" evidence="5"/>
<dbReference type="Pfam" id="PF00258">
    <property type="entry name" value="Flavodoxin_1"/>
    <property type="match status" value="1"/>
</dbReference>
<evidence type="ECO:0000256" key="10">
    <source>
        <dbReference type="ARBA" id="ARBA00022827"/>
    </source>
</evidence>
<dbReference type="PANTHER" id="PTHR43410:SF1">
    <property type="entry name" value="NITRIC OXIDE SYNTHASE"/>
    <property type="match status" value="1"/>
</dbReference>
<evidence type="ECO:0000256" key="8">
    <source>
        <dbReference type="ARBA" id="ARBA00022643"/>
    </source>
</evidence>
<evidence type="ECO:0000259" key="16">
    <source>
        <dbReference type="PROSITE" id="PS50902"/>
    </source>
</evidence>
<name>R7UUZ3_CAPTE</name>
<keyword evidence="19" id="KW-1185">Reference proteome</keyword>
<dbReference type="InterPro" id="IPR050607">
    <property type="entry name" value="NOS"/>
</dbReference>
<dbReference type="EnsemblMetazoa" id="CapteT221339">
    <property type="protein sequence ID" value="CapteP221339"/>
    <property type="gene ID" value="CapteG221339"/>
</dbReference>
<dbReference type="InterPro" id="IPR008254">
    <property type="entry name" value="Flavodoxin/NO_synth"/>
</dbReference>
<feature type="domain" description="Flavodoxin-like" evidence="16">
    <location>
        <begin position="50"/>
        <end position="226"/>
    </location>
</feature>
<protein>
    <recommendedName>
        <fullName evidence="5">nitric-oxide synthase (NADPH)</fullName>
        <ecNumber evidence="5">1.14.13.39</ecNumber>
    </recommendedName>
</protein>
<gene>
    <name evidence="17" type="ORF">CAPTEDRAFT_221339</name>
</gene>
<comment type="cofactor">
    <cofactor evidence="3">
        <name>FAD</name>
        <dbReference type="ChEBI" id="CHEBI:57692"/>
    </cofactor>
</comment>
<dbReference type="GO" id="GO:0004517">
    <property type="term" value="F:nitric-oxide synthase activity"/>
    <property type="evidence" value="ECO:0007669"/>
    <property type="project" value="UniProtKB-EC"/>
</dbReference>
<dbReference type="HOGENOM" id="CLU_001570_17_8_1"/>
<dbReference type="InterPro" id="IPR023173">
    <property type="entry name" value="NADPH_Cyt_P450_Rdtase_alpha"/>
</dbReference>
<evidence type="ECO:0000256" key="7">
    <source>
        <dbReference type="ARBA" id="ARBA00022630"/>
    </source>
</evidence>
<sequence length="509" mass="56891">MKSPEEEEEEEEEAPDTSPNRKKPKFREIARAVKLSASLMNNALTKRVCCTILFATETGKSENFASQLAELFKHAFNPRVICMRDYDVNELEHEALVLIVGSTFGNGDPPDSGCEFANDLNEMQSSIGPERVKSEKRLNERRTQTVMHQLHVPSADHLDNCMLPLANVKFAVFGLGSRSYPNFCAFGKLMDRLFEGLGAERLLALGEGDELCGQENSFEEWSQQVYETSCDTFCLVQSSTDRAAAKARSVSDQKWTAKRYRLIPADGGASLCTSEDQRQTILCRLSLPPSGATEYSPGDHLALFPQNPHDIVDAILNKVVIDSGMTADDWFRLETLEETQSASGGIKQTWLDDKRLTTTTLRSALTHLLDITTPPAQSLLRQMAGLATEQKDREGLQHLAEATAEYEDWKHEFHPNLAEVLAQFPSLQLTATFLLTQLPLLLQRYYSISCCPAAYPGEVHATVAVIQFTTQDGKGEVHRGVSSSWLNEIAQQQIIPCYIRRPWVWKKDG</sequence>
<evidence type="ECO:0000256" key="11">
    <source>
        <dbReference type="ARBA" id="ARBA00022857"/>
    </source>
</evidence>
<feature type="compositionally biased region" description="Acidic residues" evidence="15">
    <location>
        <begin position="1"/>
        <end position="15"/>
    </location>
</feature>
<dbReference type="InterPro" id="IPR029039">
    <property type="entry name" value="Flavoprotein-like_sf"/>
</dbReference>
<dbReference type="AlphaFoldDB" id="R7UUZ3"/>
<evidence type="ECO:0000313" key="18">
    <source>
        <dbReference type="EnsemblMetazoa" id="CapteP221339"/>
    </source>
</evidence>
<keyword evidence="6" id="KW-0349">Heme</keyword>
<keyword evidence="10" id="KW-0274">FAD</keyword>
<dbReference type="Gene3D" id="2.40.30.10">
    <property type="entry name" value="Translation factors"/>
    <property type="match status" value="1"/>
</dbReference>
<comment type="similarity">
    <text evidence="4">Belongs to the NOS family.</text>
</comment>
<keyword evidence="11" id="KW-0521">NADP</keyword>
<dbReference type="GO" id="GO:0046872">
    <property type="term" value="F:metal ion binding"/>
    <property type="evidence" value="ECO:0007669"/>
    <property type="project" value="UniProtKB-KW"/>
</dbReference>
<dbReference type="Gene3D" id="1.20.990.10">
    <property type="entry name" value="NADPH-cytochrome p450 Reductase, Chain A, domain 3"/>
    <property type="match status" value="1"/>
</dbReference>
<comment type="cofactor">
    <cofactor evidence="2">
        <name>heme b</name>
        <dbReference type="ChEBI" id="CHEBI:60344"/>
    </cofactor>
</comment>
<organism evidence="17">
    <name type="scientific">Capitella teleta</name>
    <name type="common">Polychaete worm</name>
    <dbReference type="NCBI Taxonomy" id="283909"/>
    <lineage>
        <taxon>Eukaryota</taxon>
        <taxon>Metazoa</taxon>
        <taxon>Spiralia</taxon>
        <taxon>Lophotrochozoa</taxon>
        <taxon>Annelida</taxon>
        <taxon>Polychaeta</taxon>
        <taxon>Sedentaria</taxon>
        <taxon>Scolecida</taxon>
        <taxon>Capitellidae</taxon>
        <taxon>Capitella</taxon>
    </lineage>
</organism>
<keyword evidence="8" id="KW-0288">FMN</keyword>
<keyword evidence="13" id="KW-0560">Oxidoreductase</keyword>
<dbReference type="Proteomes" id="UP000014760">
    <property type="component" value="Unassembled WGS sequence"/>
</dbReference>
<dbReference type="STRING" id="283909.R7UUZ3"/>
<evidence type="ECO:0000313" key="19">
    <source>
        <dbReference type="Proteomes" id="UP000014760"/>
    </source>
</evidence>
<dbReference type="InterPro" id="IPR003097">
    <property type="entry name" value="CysJ-like_FAD-binding"/>
</dbReference>
<evidence type="ECO:0000313" key="17">
    <source>
        <dbReference type="EMBL" id="ELU07757.1"/>
    </source>
</evidence>
<dbReference type="PROSITE" id="PS50902">
    <property type="entry name" value="FLAVODOXIN_LIKE"/>
    <property type="match status" value="1"/>
</dbReference>
<evidence type="ECO:0000256" key="1">
    <source>
        <dbReference type="ARBA" id="ARBA00001917"/>
    </source>
</evidence>
<evidence type="ECO:0000256" key="14">
    <source>
        <dbReference type="ARBA" id="ARBA00023004"/>
    </source>
</evidence>
<comment type="cofactor">
    <cofactor evidence="1">
        <name>FMN</name>
        <dbReference type="ChEBI" id="CHEBI:58210"/>
    </cofactor>
</comment>
<reference evidence="18" key="3">
    <citation type="submission" date="2015-06" db="UniProtKB">
        <authorList>
            <consortium name="EnsemblMetazoa"/>
        </authorList>
    </citation>
    <scope>IDENTIFICATION</scope>
</reference>
<evidence type="ECO:0000256" key="3">
    <source>
        <dbReference type="ARBA" id="ARBA00001974"/>
    </source>
</evidence>
<accession>R7UUZ3</accession>
<dbReference type="SUPFAM" id="SSF63380">
    <property type="entry name" value="Riboflavin synthase domain-like"/>
    <property type="match status" value="1"/>
</dbReference>
<dbReference type="GO" id="GO:0005516">
    <property type="term" value="F:calmodulin binding"/>
    <property type="evidence" value="ECO:0007669"/>
    <property type="project" value="UniProtKB-KW"/>
</dbReference>
<dbReference type="EMBL" id="KB299619">
    <property type="protein sequence ID" value="ELU07757.1"/>
    <property type="molecule type" value="Genomic_DNA"/>
</dbReference>
<dbReference type="InterPro" id="IPR001094">
    <property type="entry name" value="Flavdoxin-like"/>
</dbReference>